<keyword evidence="3" id="KW-1003">Cell membrane</keyword>
<comment type="subcellular location">
    <subcellularLocation>
        <location evidence="1">Cell membrane</location>
        <topology evidence="1">Multi-pass membrane protein</topology>
    </subcellularLocation>
</comment>
<dbReference type="GO" id="GO:0005886">
    <property type="term" value="C:plasma membrane"/>
    <property type="evidence" value="ECO:0007669"/>
    <property type="project" value="UniProtKB-SubCell"/>
</dbReference>
<feature type="transmembrane region" description="Helical" evidence="7">
    <location>
        <begin position="356"/>
        <end position="379"/>
    </location>
</feature>
<keyword evidence="6 7" id="KW-0472">Membrane</keyword>
<feature type="transmembrane region" description="Helical" evidence="7">
    <location>
        <begin position="391"/>
        <end position="411"/>
    </location>
</feature>
<evidence type="ECO:0000256" key="2">
    <source>
        <dbReference type="ARBA" id="ARBA00022448"/>
    </source>
</evidence>
<comment type="caution">
    <text evidence="8">The sequence shown here is derived from an EMBL/GenBank/DDBJ whole genome shotgun (WGS) entry which is preliminary data.</text>
</comment>
<accession>A0AAJ1V5X7</accession>
<feature type="transmembrane region" description="Helical" evidence="7">
    <location>
        <begin position="161"/>
        <end position="178"/>
    </location>
</feature>
<dbReference type="PIRSF" id="PIRSF006603">
    <property type="entry name" value="DinF"/>
    <property type="match status" value="1"/>
</dbReference>
<evidence type="ECO:0000313" key="9">
    <source>
        <dbReference type="Proteomes" id="UP001229251"/>
    </source>
</evidence>
<evidence type="ECO:0000256" key="1">
    <source>
        <dbReference type="ARBA" id="ARBA00004651"/>
    </source>
</evidence>
<keyword evidence="4 7" id="KW-0812">Transmembrane</keyword>
<feature type="transmembrane region" description="Helical" evidence="7">
    <location>
        <begin position="190"/>
        <end position="211"/>
    </location>
</feature>
<evidence type="ECO:0000256" key="3">
    <source>
        <dbReference type="ARBA" id="ARBA00022475"/>
    </source>
</evidence>
<evidence type="ECO:0000313" key="8">
    <source>
        <dbReference type="EMBL" id="MDK7187639.1"/>
    </source>
</evidence>
<feature type="transmembrane region" description="Helical" evidence="7">
    <location>
        <begin position="317"/>
        <end position="336"/>
    </location>
</feature>
<dbReference type="InterPro" id="IPR002528">
    <property type="entry name" value="MATE_fam"/>
</dbReference>
<dbReference type="RefSeq" id="WP_285066107.1">
    <property type="nucleotide sequence ID" value="NZ_JASOOE010000012.1"/>
</dbReference>
<dbReference type="PANTHER" id="PTHR42925">
    <property type="entry name" value="MULTIDRUG AND TOXIN EFFLUX PROTEIN MATE FAMILY"/>
    <property type="match status" value="1"/>
</dbReference>
<dbReference type="Proteomes" id="UP001229251">
    <property type="component" value="Unassembled WGS sequence"/>
</dbReference>
<dbReference type="EMBL" id="JASOOE010000012">
    <property type="protein sequence ID" value="MDK7187639.1"/>
    <property type="molecule type" value="Genomic_DNA"/>
</dbReference>
<dbReference type="Pfam" id="PF01554">
    <property type="entry name" value="MatE"/>
    <property type="match status" value="2"/>
</dbReference>
<dbReference type="InterPro" id="IPR047135">
    <property type="entry name" value="YsiQ"/>
</dbReference>
<sequence>MLNVKDFYKEMLAIAIPIALQNLIVSSLNTLDTVMISTLGSAAIAGVGLANQVFFFYSMICFGTGTGSSVMISQYYGRRDFDNLKKVNALSNLIAFGTGIIFTLLAILIPQQLIGLMIKDPLVIEAGAKYLRLVALSYILTGFSFSTGISLRSTGNPKAPLVAAIVGFVCNAFFNYVFIFGKLGFPELGILGAAVGTIIARTAEASILLYVSTRYHCPLRGRLEELFDFSQEFIQRFIKITLPVIINETFWGLGQIMYSVAYANVGTDATAAIQIVIAIQNMAYVLVRGLSNSCTIILGKTIGQGLMDAVYPYAMRFFKLGTLLALIIALFIGLNPDLLLSFFGHLSPVVYDLSRTLLIFVGFLFTVRAFNSILVVGVLRGGGDTQYSMYLEMGSVWLVGVPLAFIGAVVLKLPIQWVFLMASMEEITKASFGLLRVRSKKWVHEIN</sequence>
<proteinExistence type="predicted"/>
<dbReference type="PANTHER" id="PTHR42925:SF2">
    <property type="entry name" value="NA+ DRIVEN MULTIDRUG EFFLUX PUMP"/>
    <property type="match status" value="1"/>
</dbReference>
<evidence type="ECO:0000256" key="6">
    <source>
        <dbReference type="ARBA" id="ARBA00023136"/>
    </source>
</evidence>
<dbReference type="InterPro" id="IPR048279">
    <property type="entry name" value="MdtK-like"/>
</dbReference>
<feature type="transmembrane region" description="Helical" evidence="7">
    <location>
        <begin position="54"/>
        <end position="77"/>
    </location>
</feature>
<dbReference type="GO" id="GO:0015297">
    <property type="term" value="F:antiporter activity"/>
    <property type="evidence" value="ECO:0007669"/>
    <property type="project" value="InterPro"/>
</dbReference>
<dbReference type="GO" id="GO:0042910">
    <property type="term" value="F:xenobiotic transmembrane transporter activity"/>
    <property type="evidence" value="ECO:0007669"/>
    <property type="project" value="InterPro"/>
</dbReference>
<protein>
    <submittedName>
        <fullName evidence="8">MATE family efflux transporter</fullName>
    </submittedName>
</protein>
<keyword evidence="2" id="KW-0813">Transport</keyword>
<gene>
    <name evidence="8" type="ORF">QP433_06565</name>
</gene>
<dbReference type="NCBIfam" id="TIGR00797">
    <property type="entry name" value="matE"/>
    <property type="match status" value="1"/>
</dbReference>
<evidence type="ECO:0000256" key="5">
    <source>
        <dbReference type="ARBA" id="ARBA00022989"/>
    </source>
</evidence>
<name>A0AAJ1V5X7_9LACT</name>
<evidence type="ECO:0000256" key="7">
    <source>
        <dbReference type="SAM" id="Phobius"/>
    </source>
</evidence>
<reference evidence="8" key="1">
    <citation type="submission" date="2023-05" db="EMBL/GenBank/DDBJ databases">
        <title>Cataloging the Phylogenetic Diversity of Human Bladder Bacteria.</title>
        <authorList>
            <person name="Du J."/>
        </authorList>
    </citation>
    <scope>NUCLEOTIDE SEQUENCE</scope>
    <source>
        <strain evidence="8">UMB1231</strain>
    </source>
</reference>
<organism evidence="8 9">
    <name type="scientific">Facklamia hominis</name>
    <dbReference type="NCBI Taxonomy" id="178214"/>
    <lineage>
        <taxon>Bacteria</taxon>
        <taxon>Bacillati</taxon>
        <taxon>Bacillota</taxon>
        <taxon>Bacilli</taxon>
        <taxon>Lactobacillales</taxon>
        <taxon>Aerococcaceae</taxon>
        <taxon>Facklamia</taxon>
    </lineage>
</organism>
<dbReference type="CDD" id="cd13134">
    <property type="entry name" value="MATE_like_8"/>
    <property type="match status" value="1"/>
</dbReference>
<feature type="transmembrane region" description="Helical" evidence="7">
    <location>
        <begin position="12"/>
        <end position="31"/>
    </location>
</feature>
<dbReference type="AlphaFoldDB" id="A0AAJ1V5X7"/>
<evidence type="ECO:0000256" key="4">
    <source>
        <dbReference type="ARBA" id="ARBA00022692"/>
    </source>
</evidence>
<keyword evidence="5 7" id="KW-1133">Transmembrane helix</keyword>
<feature type="transmembrane region" description="Helical" evidence="7">
    <location>
        <begin position="89"/>
        <end position="110"/>
    </location>
</feature>
<feature type="transmembrane region" description="Helical" evidence="7">
    <location>
        <begin position="130"/>
        <end position="149"/>
    </location>
</feature>